<dbReference type="RefSeq" id="WP_226748597.1">
    <property type="nucleotide sequence ID" value="NZ_JAJATZ010000005.1"/>
</dbReference>
<evidence type="ECO:0000313" key="2">
    <source>
        <dbReference type="EMBL" id="MCB5199960.1"/>
    </source>
</evidence>
<keyword evidence="3" id="KW-1185">Reference proteome</keyword>
<evidence type="ECO:0000313" key="3">
    <source>
        <dbReference type="Proteomes" id="UP001138961"/>
    </source>
</evidence>
<name>A0ABS8BW35_9RHOB</name>
<organism evidence="2 3">
    <name type="scientific">Loktanella gaetbuli</name>
    <dbReference type="NCBI Taxonomy" id="2881335"/>
    <lineage>
        <taxon>Bacteria</taxon>
        <taxon>Pseudomonadati</taxon>
        <taxon>Pseudomonadota</taxon>
        <taxon>Alphaproteobacteria</taxon>
        <taxon>Rhodobacterales</taxon>
        <taxon>Roseobacteraceae</taxon>
        <taxon>Loktanella</taxon>
    </lineage>
</organism>
<reference evidence="2" key="1">
    <citation type="submission" date="2021-10" db="EMBL/GenBank/DDBJ databases">
        <title>Loktanella gaetbuli sp. nov., isolated from a tidal flat.</title>
        <authorList>
            <person name="Park S."/>
            <person name="Yoon J.-H."/>
        </authorList>
    </citation>
    <scope>NUCLEOTIDE SEQUENCE</scope>
    <source>
        <strain evidence="2">TSTF-M6</strain>
    </source>
</reference>
<sequence length="192" mass="21129">MTADNRTPGEIEKEIEAERARLTRDLDALQDRLTVDGLMDEVRQQVRSQIDELQRSLRGQVVEVTGVVGAELRTQLNRAGTTVARTTRKNPWPLAVTGLGLAWLAYSALKPEPKRRVGYAPTKSAPVRGVTDYDLSPADMAAAELERDADRWARDTAALGVAPTPIQDPRPSWARADDELTTRSNAGATERN</sequence>
<dbReference type="Proteomes" id="UP001138961">
    <property type="component" value="Unassembled WGS sequence"/>
</dbReference>
<comment type="caution">
    <text evidence="2">The sequence shown here is derived from an EMBL/GenBank/DDBJ whole genome shotgun (WGS) entry which is preliminary data.</text>
</comment>
<accession>A0ABS8BW35</accession>
<feature type="compositionally biased region" description="Polar residues" evidence="1">
    <location>
        <begin position="182"/>
        <end position="192"/>
    </location>
</feature>
<dbReference type="SUPFAM" id="SSF58113">
    <property type="entry name" value="Apolipoprotein A-I"/>
    <property type="match status" value="1"/>
</dbReference>
<gene>
    <name evidence="2" type="ORF">LGQ03_11990</name>
</gene>
<evidence type="ECO:0000256" key="1">
    <source>
        <dbReference type="SAM" id="MobiDB-lite"/>
    </source>
</evidence>
<proteinExistence type="predicted"/>
<feature type="region of interest" description="Disordered" evidence="1">
    <location>
        <begin position="159"/>
        <end position="192"/>
    </location>
</feature>
<dbReference type="EMBL" id="JAJATZ010000005">
    <property type="protein sequence ID" value="MCB5199960.1"/>
    <property type="molecule type" value="Genomic_DNA"/>
</dbReference>
<protein>
    <submittedName>
        <fullName evidence="2">DUF3618 domain-containing protein</fullName>
    </submittedName>
</protein>
<dbReference type="Pfam" id="PF12277">
    <property type="entry name" value="DUF3618"/>
    <property type="match status" value="1"/>
</dbReference>
<dbReference type="InterPro" id="IPR022062">
    <property type="entry name" value="DUF3618"/>
</dbReference>